<accession>A0A6G0T5S0</accession>
<feature type="transmembrane region" description="Helical" evidence="1">
    <location>
        <begin position="219"/>
        <end position="242"/>
    </location>
</feature>
<protein>
    <submittedName>
        <fullName evidence="2">Uncharacterized protein</fullName>
    </submittedName>
</protein>
<proteinExistence type="predicted"/>
<comment type="caution">
    <text evidence="2">The sequence shown here is derived from an EMBL/GenBank/DDBJ whole genome shotgun (WGS) entry which is preliminary data.</text>
</comment>
<keyword evidence="1" id="KW-0472">Membrane</keyword>
<reference evidence="2 3" key="1">
    <citation type="submission" date="2019-08" db="EMBL/GenBank/DDBJ databases">
        <title>The genome of the soybean aphid Biotype 1, its phylome, world population structure and adaptation to the North American continent.</title>
        <authorList>
            <person name="Giordano R."/>
            <person name="Donthu R.K."/>
            <person name="Hernandez A.G."/>
            <person name="Wright C.L."/>
            <person name="Zimin A.V."/>
        </authorList>
    </citation>
    <scope>NUCLEOTIDE SEQUENCE [LARGE SCALE GENOMIC DNA]</scope>
    <source>
        <tissue evidence="2">Whole aphids</tissue>
    </source>
</reference>
<keyword evidence="1" id="KW-0812">Transmembrane</keyword>
<sequence length="247" mass="29339">MKIRYIKFIFAIVYICLHVFFFQVNNFNILLNILLLDKTFLNLILIFLLLMHILEEKNNCKVFYPVGFITDIDTFCVIFGSKSINECNQILYKRSTLLFCYILILASTHCILFNFNLSNVSWLTNIQFFSNILSGTHLKCISDPKRMLTLRSFGSVETRFQYIIYERNVLEKIFPLNRHIFIVAILWDENQKCIINLSNIKPYHETPVSNTIRLHRLPYRYLCPFVVAILFLFFLISFSCFIRKTFS</sequence>
<keyword evidence="1" id="KW-1133">Transmembrane helix</keyword>
<evidence type="ECO:0000313" key="3">
    <source>
        <dbReference type="Proteomes" id="UP000475862"/>
    </source>
</evidence>
<evidence type="ECO:0000256" key="1">
    <source>
        <dbReference type="SAM" id="Phobius"/>
    </source>
</evidence>
<feature type="transmembrane region" description="Helical" evidence="1">
    <location>
        <begin position="96"/>
        <end position="115"/>
    </location>
</feature>
<name>A0A6G0T5S0_APHGL</name>
<dbReference type="EMBL" id="VYZN01000061">
    <property type="protein sequence ID" value="KAE9525237.1"/>
    <property type="molecule type" value="Genomic_DNA"/>
</dbReference>
<keyword evidence="3" id="KW-1185">Reference proteome</keyword>
<evidence type="ECO:0000313" key="2">
    <source>
        <dbReference type="EMBL" id="KAE9525237.1"/>
    </source>
</evidence>
<gene>
    <name evidence="2" type="ORF">AGLY_014305</name>
</gene>
<dbReference type="Proteomes" id="UP000475862">
    <property type="component" value="Unassembled WGS sequence"/>
</dbReference>
<feature type="transmembrane region" description="Helical" evidence="1">
    <location>
        <begin position="29"/>
        <end position="51"/>
    </location>
</feature>
<dbReference type="AlphaFoldDB" id="A0A6G0T5S0"/>
<organism evidence="2 3">
    <name type="scientific">Aphis glycines</name>
    <name type="common">Soybean aphid</name>
    <dbReference type="NCBI Taxonomy" id="307491"/>
    <lineage>
        <taxon>Eukaryota</taxon>
        <taxon>Metazoa</taxon>
        <taxon>Ecdysozoa</taxon>
        <taxon>Arthropoda</taxon>
        <taxon>Hexapoda</taxon>
        <taxon>Insecta</taxon>
        <taxon>Pterygota</taxon>
        <taxon>Neoptera</taxon>
        <taxon>Paraneoptera</taxon>
        <taxon>Hemiptera</taxon>
        <taxon>Sternorrhyncha</taxon>
        <taxon>Aphidomorpha</taxon>
        <taxon>Aphidoidea</taxon>
        <taxon>Aphididae</taxon>
        <taxon>Aphidini</taxon>
        <taxon>Aphis</taxon>
        <taxon>Aphis</taxon>
    </lineage>
</organism>
<feature type="transmembrane region" description="Helical" evidence="1">
    <location>
        <begin position="5"/>
        <end position="23"/>
    </location>
</feature>